<sequence>MSWAAQRVALAVALLLLVLLACQPAYAQQAAARQAADQTSAPALKLLDRSAGSGVQVALNPRQQAWLKAKPELVLGIETEDYPPLAMNVDGEHWEGLAADVAGQIGASLHVPIQLRRYRSRADLLRALRVGEVDFIFSPHADDKHDRGLPTLPIATNGLVLVRLIGDTFRGEHAPRISLLTYSSHRMGADAARKLVSSDAVKSYPSAFDALAAVAYGDAEAFVGDSISAYYFVNRNFSNELRIVGSVGQTGESFHYLVDDRHRPLLDILDAALLALKADGELARAVERWSGGGVAGDQRMMLSDEAIAWRKAHQRLRIGVPRNYAPLSYMGEDGVYYGVTADLLSALQGKSGLEMQLTPYSDIGDAIEALERGEVDVVADLSDTPERERTLRFSRSYLSSPWVLAVRAGSGIRSLSDLEGKTLALPRHHALIPLLRRTHPKIRIEAAHGVSDAFSLLAEDKADAVLQPAINANYFISRYYPGKMEIRNVVDFPPSESSFAVRREDEGLARFLDGFLLEVSPNELSVMANRWRDKAPAVVASWVDYRRVIYRAIILFLCIAAGVIIWNTYLRSQIRRRKLAEEAMEGQLSFLRTMVNGMPNPKYAWDTRRGLVLHNTAYLEALGTSADALALDRPVGEGMLDPQSVRDFSAAHYKAMALQERIMEDRRVLIHGRPVDIYHWVIPYQDAAGQAIGVIGGWIDMTERRELIDELKRAKELADEANHSKSTFLATMSHEIRTPLNAVIGMLDLALKKQGANEKQMLRVAHDSAVSLLELLGDILDISKIESGNIVIEPAPTRLRPILDSVMQLFQGTCEQKGLRLSLDFDPTLDGWLLLDPIRFKQVLFNIVGNAVKYTDHGGIDVHVQRQPATDGLVPFSVEVKDTGIGISVEEQEKLASPFYQAKGARGGTGLGLFISKTLCQMMNGSLQLCSEAGRGTTVHLNFAVASSEAPVAIAPPESVESIPSAARLRVLVADDHPANRMLLQSQLEHLGQDVVACADGREALAVWSQGRFDVVITDCSMPEMDGYQLARAIRQQESQQSRPACVILGFTANAQQQVRQRCINAGMNDCLFKPIELSRLESALAMVSQAGRGDDQQQRLHAYRAQLSRITGATPSSVNLLLDKMLEASRGDRLQLAEAGDPQVMGKVAHRIKGGAAMLAAESLMQAAEALEQACEQEGVALATVEQLRTRLLQLTDALIVDLEAAVQP</sequence>
<dbReference type="Gene3D" id="3.30.565.10">
    <property type="entry name" value="Histidine kinase-like ATPase, C-terminal domain"/>
    <property type="match status" value="1"/>
</dbReference>
<dbReference type="InterPro" id="IPR001638">
    <property type="entry name" value="Solute-binding_3/MltF_N"/>
</dbReference>
<feature type="domain" description="PAC" evidence="20">
    <location>
        <begin position="661"/>
        <end position="713"/>
    </location>
</feature>
<dbReference type="InterPro" id="IPR001789">
    <property type="entry name" value="Sig_transdc_resp-reg_receiver"/>
</dbReference>
<dbReference type="SMART" id="SM00387">
    <property type="entry name" value="HATPase_c"/>
    <property type="match status" value="1"/>
</dbReference>
<dbReference type="AlphaFoldDB" id="A0A0R0CS85"/>
<comment type="subcellular location">
    <subcellularLocation>
        <location evidence="2">Cell inner membrane</location>
        <topology evidence="2">Multi-pass membrane protein</topology>
    </subcellularLocation>
</comment>
<evidence type="ECO:0000256" key="10">
    <source>
        <dbReference type="ARBA" id="ARBA00022840"/>
    </source>
</evidence>
<accession>A0A0R0CS85</accession>
<dbReference type="EMBL" id="LDJL01000011">
    <property type="protein sequence ID" value="KRG68766.1"/>
    <property type="molecule type" value="Genomic_DNA"/>
</dbReference>
<evidence type="ECO:0000256" key="12">
    <source>
        <dbReference type="ARBA" id="ARBA00023012"/>
    </source>
</evidence>
<dbReference type="PRINTS" id="PR00344">
    <property type="entry name" value="BCTRLSENSOR"/>
</dbReference>
<dbReference type="Gene3D" id="3.40.50.2300">
    <property type="match status" value="1"/>
</dbReference>
<dbReference type="SMART" id="SM00388">
    <property type="entry name" value="HisKA"/>
    <property type="match status" value="1"/>
</dbReference>
<dbReference type="InterPro" id="IPR035965">
    <property type="entry name" value="PAS-like_dom_sf"/>
</dbReference>
<keyword evidence="5" id="KW-0997">Cell inner membrane</keyword>
<dbReference type="GO" id="GO:0000155">
    <property type="term" value="F:phosphorelay sensor kinase activity"/>
    <property type="evidence" value="ECO:0007669"/>
    <property type="project" value="InterPro"/>
</dbReference>
<keyword evidence="10" id="KW-0547">Nucleotide-binding</keyword>
<evidence type="ECO:0000256" key="14">
    <source>
        <dbReference type="PROSITE-ProRule" id="PRU00110"/>
    </source>
</evidence>
<evidence type="ECO:0000259" key="19">
    <source>
        <dbReference type="PROSITE" id="PS50110"/>
    </source>
</evidence>
<dbReference type="Pfam" id="PF00072">
    <property type="entry name" value="Response_reg"/>
    <property type="match status" value="1"/>
</dbReference>
<dbReference type="PROSITE" id="PS50109">
    <property type="entry name" value="HIS_KIN"/>
    <property type="match status" value="1"/>
</dbReference>
<organism evidence="22 23">
    <name type="scientific">Pseudoxanthomonas dokdonensis</name>
    <dbReference type="NCBI Taxonomy" id="344882"/>
    <lineage>
        <taxon>Bacteria</taxon>
        <taxon>Pseudomonadati</taxon>
        <taxon>Pseudomonadota</taxon>
        <taxon>Gammaproteobacteria</taxon>
        <taxon>Lysobacterales</taxon>
        <taxon>Lysobacteraceae</taxon>
        <taxon>Pseudoxanthomonas</taxon>
    </lineage>
</organism>
<feature type="chain" id="PRO_5006394467" description="histidine kinase" evidence="17">
    <location>
        <begin position="28"/>
        <end position="1210"/>
    </location>
</feature>
<keyword evidence="8 16" id="KW-0812">Transmembrane</keyword>
<dbReference type="PROSITE" id="PS50113">
    <property type="entry name" value="PAC"/>
    <property type="match status" value="1"/>
</dbReference>
<keyword evidence="7" id="KW-0808">Transferase</keyword>
<dbReference type="Gene3D" id="3.30.450.20">
    <property type="entry name" value="PAS domain"/>
    <property type="match status" value="1"/>
</dbReference>
<dbReference type="GO" id="GO:0009927">
    <property type="term" value="F:histidine phosphotransfer kinase activity"/>
    <property type="evidence" value="ECO:0007669"/>
    <property type="project" value="TreeGrafter"/>
</dbReference>
<evidence type="ECO:0000256" key="7">
    <source>
        <dbReference type="ARBA" id="ARBA00022679"/>
    </source>
</evidence>
<keyword evidence="17" id="KW-0732">Signal</keyword>
<dbReference type="InterPro" id="IPR004358">
    <property type="entry name" value="Sig_transdc_His_kin-like_C"/>
</dbReference>
<dbReference type="STRING" id="344882.ABB29_09705"/>
<dbReference type="Pfam" id="PF00512">
    <property type="entry name" value="HisKA"/>
    <property type="match status" value="1"/>
</dbReference>
<dbReference type="InterPro" id="IPR003594">
    <property type="entry name" value="HATPase_dom"/>
</dbReference>
<dbReference type="SUPFAM" id="SSF55785">
    <property type="entry name" value="PYP-like sensor domain (PAS domain)"/>
    <property type="match status" value="1"/>
</dbReference>
<evidence type="ECO:0000256" key="4">
    <source>
        <dbReference type="ARBA" id="ARBA00022475"/>
    </source>
</evidence>
<dbReference type="InterPro" id="IPR003661">
    <property type="entry name" value="HisK_dim/P_dom"/>
</dbReference>
<dbReference type="SMART" id="SM00448">
    <property type="entry name" value="REC"/>
    <property type="match status" value="1"/>
</dbReference>
<dbReference type="SMART" id="SM00062">
    <property type="entry name" value="PBPb"/>
    <property type="match status" value="2"/>
</dbReference>
<dbReference type="GO" id="GO:0005886">
    <property type="term" value="C:plasma membrane"/>
    <property type="evidence" value="ECO:0007669"/>
    <property type="project" value="UniProtKB-SubCell"/>
</dbReference>
<keyword evidence="11 16" id="KW-1133">Transmembrane helix</keyword>
<evidence type="ECO:0000256" key="3">
    <source>
        <dbReference type="ARBA" id="ARBA00012438"/>
    </source>
</evidence>
<evidence type="ECO:0000256" key="2">
    <source>
        <dbReference type="ARBA" id="ARBA00004429"/>
    </source>
</evidence>
<dbReference type="RefSeq" id="WP_057658550.1">
    <property type="nucleotide sequence ID" value="NZ_LDJL01000011.1"/>
</dbReference>
<dbReference type="PANTHER" id="PTHR43047:SF72">
    <property type="entry name" value="OSMOSENSING HISTIDINE PROTEIN KINASE SLN1"/>
    <property type="match status" value="1"/>
</dbReference>
<feature type="modified residue" description="Phosphohistidine" evidence="14">
    <location>
        <position position="1151"/>
    </location>
</feature>
<protein>
    <recommendedName>
        <fullName evidence="3">histidine kinase</fullName>
        <ecNumber evidence="3">2.7.13.3</ecNumber>
    </recommendedName>
</protein>
<dbReference type="Pfam" id="PF02518">
    <property type="entry name" value="HATPase_c"/>
    <property type="match status" value="1"/>
</dbReference>
<evidence type="ECO:0000256" key="13">
    <source>
        <dbReference type="ARBA" id="ARBA00023136"/>
    </source>
</evidence>
<dbReference type="PROSITE" id="PS50110">
    <property type="entry name" value="RESPONSE_REGULATORY"/>
    <property type="match status" value="1"/>
</dbReference>
<evidence type="ECO:0000256" key="5">
    <source>
        <dbReference type="ARBA" id="ARBA00022519"/>
    </source>
</evidence>
<feature type="domain" description="Response regulatory" evidence="19">
    <location>
        <begin position="970"/>
        <end position="1089"/>
    </location>
</feature>
<dbReference type="InterPro" id="IPR036097">
    <property type="entry name" value="HisK_dim/P_sf"/>
</dbReference>
<evidence type="ECO:0000259" key="18">
    <source>
        <dbReference type="PROSITE" id="PS50109"/>
    </source>
</evidence>
<keyword evidence="23" id="KW-1185">Reference proteome</keyword>
<dbReference type="CDD" id="cd00088">
    <property type="entry name" value="HPT"/>
    <property type="match status" value="1"/>
</dbReference>
<dbReference type="Pfam" id="PF01627">
    <property type="entry name" value="Hpt"/>
    <property type="match status" value="1"/>
</dbReference>
<dbReference type="InterPro" id="IPR036890">
    <property type="entry name" value="HATPase_C_sf"/>
</dbReference>
<feature type="modified residue" description="4-aspartylphosphate" evidence="15">
    <location>
        <position position="1019"/>
    </location>
</feature>
<reference evidence="22 23" key="1">
    <citation type="submission" date="2015-05" db="EMBL/GenBank/DDBJ databases">
        <title>Genome sequencing and analysis of members of genus Stenotrophomonas.</title>
        <authorList>
            <person name="Patil P.P."/>
            <person name="Midha S."/>
            <person name="Patil P.B."/>
        </authorList>
    </citation>
    <scope>NUCLEOTIDE SEQUENCE [LARGE SCALE GENOMIC DNA]</scope>
    <source>
        <strain evidence="22 23">DSM 21858</strain>
    </source>
</reference>
<evidence type="ECO:0000259" key="20">
    <source>
        <dbReference type="PROSITE" id="PS50113"/>
    </source>
</evidence>
<dbReference type="PATRIC" id="fig|344882.3.peg.309"/>
<dbReference type="PANTHER" id="PTHR43047">
    <property type="entry name" value="TWO-COMPONENT HISTIDINE PROTEIN KINASE"/>
    <property type="match status" value="1"/>
</dbReference>
<comment type="caution">
    <text evidence="22">The sequence shown here is derived from an EMBL/GenBank/DDBJ whole genome shotgun (WGS) entry which is preliminary data.</text>
</comment>
<evidence type="ECO:0000256" key="1">
    <source>
        <dbReference type="ARBA" id="ARBA00000085"/>
    </source>
</evidence>
<dbReference type="InterPro" id="IPR008207">
    <property type="entry name" value="Sig_transdc_His_kin_Hpt_dom"/>
</dbReference>
<feature type="transmembrane region" description="Helical" evidence="16">
    <location>
        <begin position="548"/>
        <end position="569"/>
    </location>
</feature>
<dbReference type="EC" id="2.7.13.3" evidence="3"/>
<keyword evidence="13 16" id="KW-0472">Membrane</keyword>
<dbReference type="Pfam" id="PF00989">
    <property type="entry name" value="PAS"/>
    <property type="match status" value="1"/>
</dbReference>
<feature type="domain" description="HPt" evidence="21">
    <location>
        <begin position="1112"/>
        <end position="1207"/>
    </location>
</feature>
<dbReference type="InterPro" id="IPR013767">
    <property type="entry name" value="PAS_fold"/>
</dbReference>
<dbReference type="Gene3D" id="1.10.287.130">
    <property type="match status" value="1"/>
</dbReference>
<evidence type="ECO:0000256" key="16">
    <source>
        <dbReference type="SAM" id="Phobius"/>
    </source>
</evidence>
<keyword evidence="10" id="KW-0067">ATP-binding</keyword>
<evidence type="ECO:0000256" key="8">
    <source>
        <dbReference type="ARBA" id="ARBA00022692"/>
    </source>
</evidence>
<evidence type="ECO:0000256" key="17">
    <source>
        <dbReference type="SAM" id="SignalP"/>
    </source>
</evidence>
<dbReference type="Pfam" id="PF00497">
    <property type="entry name" value="SBP_bac_3"/>
    <property type="match status" value="2"/>
</dbReference>
<dbReference type="SUPFAM" id="SSF53850">
    <property type="entry name" value="Periplasmic binding protein-like II"/>
    <property type="match status" value="2"/>
</dbReference>
<evidence type="ECO:0000256" key="11">
    <source>
        <dbReference type="ARBA" id="ARBA00022989"/>
    </source>
</evidence>
<evidence type="ECO:0000256" key="6">
    <source>
        <dbReference type="ARBA" id="ARBA00022553"/>
    </source>
</evidence>
<dbReference type="PROSITE" id="PS50894">
    <property type="entry name" value="HPT"/>
    <property type="match status" value="1"/>
</dbReference>
<evidence type="ECO:0000313" key="23">
    <source>
        <dbReference type="Proteomes" id="UP000052052"/>
    </source>
</evidence>
<dbReference type="SUPFAM" id="SSF47226">
    <property type="entry name" value="Histidine-containing phosphotransfer domain, HPT domain"/>
    <property type="match status" value="1"/>
</dbReference>
<dbReference type="InterPro" id="IPR011006">
    <property type="entry name" value="CheY-like_superfamily"/>
</dbReference>
<dbReference type="SUPFAM" id="SSF52172">
    <property type="entry name" value="CheY-like"/>
    <property type="match status" value="1"/>
</dbReference>
<keyword evidence="6 15" id="KW-0597">Phosphoprotein</keyword>
<dbReference type="SUPFAM" id="SSF55874">
    <property type="entry name" value="ATPase domain of HSP90 chaperone/DNA topoisomerase II/histidine kinase"/>
    <property type="match status" value="1"/>
</dbReference>
<dbReference type="InterPro" id="IPR000700">
    <property type="entry name" value="PAS-assoc_C"/>
</dbReference>
<dbReference type="InterPro" id="IPR049871">
    <property type="entry name" value="BvgS-like_periplasmic2"/>
</dbReference>
<dbReference type="PROSITE" id="PS51257">
    <property type="entry name" value="PROKAR_LIPOPROTEIN"/>
    <property type="match status" value="1"/>
</dbReference>
<feature type="domain" description="Histidine kinase" evidence="18">
    <location>
        <begin position="731"/>
        <end position="947"/>
    </location>
</feature>
<comment type="catalytic activity">
    <reaction evidence="1">
        <text>ATP + protein L-histidine = ADP + protein N-phospho-L-histidine.</text>
        <dbReference type="EC" id="2.7.13.3"/>
    </reaction>
</comment>
<dbReference type="Gene3D" id="1.20.120.160">
    <property type="entry name" value="HPT domain"/>
    <property type="match status" value="1"/>
</dbReference>
<dbReference type="InterPro" id="IPR036641">
    <property type="entry name" value="HPT_dom_sf"/>
</dbReference>
<dbReference type="CDD" id="cd17546">
    <property type="entry name" value="REC_hyHK_CKI1_RcsC-like"/>
    <property type="match status" value="1"/>
</dbReference>
<proteinExistence type="predicted"/>
<evidence type="ECO:0000256" key="15">
    <source>
        <dbReference type="PROSITE-ProRule" id="PRU00169"/>
    </source>
</evidence>
<evidence type="ECO:0000259" key="21">
    <source>
        <dbReference type="PROSITE" id="PS50894"/>
    </source>
</evidence>
<dbReference type="CDD" id="cd00082">
    <property type="entry name" value="HisKA"/>
    <property type="match status" value="1"/>
</dbReference>
<dbReference type="Proteomes" id="UP000052052">
    <property type="component" value="Unassembled WGS sequence"/>
</dbReference>
<dbReference type="Gene3D" id="3.40.190.10">
    <property type="entry name" value="Periplasmic binding protein-like II"/>
    <property type="match status" value="4"/>
</dbReference>
<gene>
    <name evidence="22" type="ORF">ABB29_09705</name>
</gene>
<feature type="signal peptide" evidence="17">
    <location>
        <begin position="1"/>
        <end position="27"/>
    </location>
</feature>
<dbReference type="InterPro" id="IPR005467">
    <property type="entry name" value="His_kinase_dom"/>
</dbReference>
<name>A0A0R0CS85_9GAMM</name>
<keyword evidence="9" id="KW-0418">Kinase</keyword>
<dbReference type="CDD" id="cd13707">
    <property type="entry name" value="PBP2_BvgS_D2"/>
    <property type="match status" value="1"/>
</dbReference>
<keyword evidence="4" id="KW-1003">Cell membrane</keyword>
<dbReference type="GO" id="GO:0006355">
    <property type="term" value="P:regulation of DNA-templated transcription"/>
    <property type="evidence" value="ECO:0007669"/>
    <property type="project" value="InterPro"/>
</dbReference>
<dbReference type="SUPFAM" id="SSF47384">
    <property type="entry name" value="Homodimeric domain of signal transducing histidine kinase"/>
    <property type="match status" value="1"/>
</dbReference>
<dbReference type="CDD" id="cd16922">
    <property type="entry name" value="HATPase_EvgS-ArcB-TorS-like"/>
    <property type="match status" value="1"/>
</dbReference>
<keyword evidence="12" id="KW-0902">Two-component regulatory system</keyword>
<evidence type="ECO:0000256" key="9">
    <source>
        <dbReference type="ARBA" id="ARBA00022777"/>
    </source>
</evidence>
<evidence type="ECO:0000313" key="22">
    <source>
        <dbReference type="EMBL" id="KRG68766.1"/>
    </source>
</evidence>